<proteinExistence type="predicted"/>
<evidence type="ECO:0008006" key="9">
    <source>
        <dbReference type="Google" id="ProtNLM"/>
    </source>
</evidence>
<feature type="transmembrane region" description="Helical" evidence="6">
    <location>
        <begin position="307"/>
        <end position="325"/>
    </location>
</feature>
<feature type="transmembrane region" description="Helical" evidence="6">
    <location>
        <begin position="185"/>
        <end position="204"/>
    </location>
</feature>
<evidence type="ECO:0000256" key="6">
    <source>
        <dbReference type="SAM" id="Phobius"/>
    </source>
</evidence>
<keyword evidence="8" id="KW-1185">Reference proteome</keyword>
<evidence type="ECO:0000256" key="5">
    <source>
        <dbReference type="ARBA" id="ARBA00023136"/>
    </source>
</evidence>
<accession>A0ABN2S8J6</accession>
<feature type="transmembrane region" description="Helical" evidence="6">
    <location>
        <begin position="119"/>
        <end position="145"/>
    </location>
</feature>
<dbReference type="InterPro" id="IPR002797">
    <property type="entry name" value="Polysacc_synth"/>
</dbReference>
<evidence type="ECO:0000256" key="3">
    <source>
        <dbReference type="ARBA" id="ARBA00022692"/>
    </source>
</evidence>
<evidence type="ECO:0000313" key="8">
    <source>
        <dbReference type="Proteomes" id="UP001500013"/>
    </source>
</evidence>
<feature type="transmembrane region" description="Helical" evidence="6">
    <location>
        <begin position="93"/>
        <end position="113"/>
    </location>
</feature>
<keyword evidence="3 6" id="KW-0812">Transmembrane</keyword>
<evidence type="ECO:0000256" key="4">
    <source>
        <dbReference type="ARBA" id="ARBA00022989"/>
    </source>
</evidence>
<keyword evidence="4 6" id="KW-1133">Transmembrane helix</keyword>
<gene>
    <name evidence="7" type="ORF">GCM10009817_24560</name>
</gene>
<dbReference type="EMBL" id="BAAAPU010000007">
    <property type="protein sequence ID" value="GAA1982370.1"/>
    <property type="molecule type" value="Genomic_DNA"/>
</dbReference>
<feature type="transmembrane region" description="Helical" evidence="6">
    <location>
        <begin position="21"/>
        <end position="43"/>
    </location>
</feature>
<evidence type="ECO:0000256" key="2">
    <source>
        <dbReference type="ARBA" id="ARBA00022475"/>
    </source>
</evidence>
<feature type="transmembrane region" description="Helical" evidence="6">
    <location>
        <begin position="375"/>
        <end position="392"/>
    </location>
</feature>
<protein>
    <recommendedName>
        <fullName evidence="9">O-antigen/teichoic acid export membrane protein</fullName>
    </recommendedName>
</protein>
<keyword evidence="2" id="KW-1003">Cell membrane</keyword>
<dbReference type="Proteomes" id="UP001500013">
    <property type="component" value="Unassembled WGS sequence"/>
</dbReference>
<reference evidence="7 8" key="1">
    <citation type="journal article" date="2019" name="Int. J. Syst. Evol. Microbiol.">
        <title>The Global Catalogue of Microorganisms (GCM) 10K type strain sequencing project: providing services to taxonomists for standard genome sequencing and annotation.</title>
        <authorList>
            <consortium name="The Broad Institute Genomics Platform"/>
            <consortium name="The Broad Institute Genome Sequencing Center for Infectious Disease"/>
            <person name="Wu L."/>
            <person name="Ma J."/>
        </authorList>
    </citation>
    <scope>NUCLEOTIDE SEQUENCE [LARGE SCALE GENOMIC DNA]</scope>
    <source>
        <strain evidence="7 8">JCM 15628</strain>
    </source>
</reference>
<feature type="transmembrane region" description="Helical" evidence="6">
    <location>
        <begin position="398"/>
        <end position="419"/>
    </location>
</feature>
<feature type="transmembrane region" description="Helical" evidence="6">
    <location>
        <begin position="55"/>
        <end position="81"/>
    </location>
</feature>
<evidence type="ECO:0000256" key="1">
    <source>
        <dbReference type="ARBA" id="ARBA00004651"/>
    </source>
</evidence>
<comment type="subcellular location">
    <subcellularLocation>
        <location evidence="1">Cell membrane</location>
        <topology evidence="1">Multi-pass membrane protein</topology>
    </subcellularLocation>
</comment>
<feature type="transmembrane region" description="Helical" evidence="6">
    <location>
        <begin position="337"/>
        <end position="363"/>
    </location>
</feature>
<dbReference type="InterPro" id="IPR050833">
    <property type="entry name" value="Poly_Biosynth_Transport"/>
</dbReference>
<name>A0ABN2S8J6_9MICO</name>
<dbReference type="Pfam" id="PF01943">
    <property type="entry name" value="Polysacc_synt"/>
    <property type="match status" value="1"/>
</dbReference>
<dbReference type="PANTHER" id="PTHR30250">
    <property type="entry name" value="PST FAMILY PREDICTED COLANIC ACID TRANSPORTER"/>
    <property type="match status" value="1"/>
</dbReference>
<organism evidence="7 8">
    <name type="scientific">Terrabacter lapilli</name>
    <dbReference type="NCBI Taxonomy" id="436231"/>
    <lineage>
        <taxon>Bacteria</taxon>
        <taxon>Bacillati</taxon>
        <taxon>Actinomycetota</taxon>
        <taxon>Actinomycetes</taxon>
        <taxon>Micrococcales</taxon>
        <taxon>Intrasporangiaceae</taxon>
        <taxon>Terrabacter</taxon>
    </lineage>
</organism>
<comment type="caution">
    <text evidence="7">The sequence shown here is derived from an EMBL/GenBank/DDBJ whole genome shotgun (WGS) entry which is preliminary data.</text>
</comment>
<sequence>MDVSVEPSRRPRRFRIPGRAVLDNITARLVAVVALGLGTILVARVGGAEDVGLLALLRVVPGLVGVLAACGLPGAMGYFLAGPHSADRRLWPSILVVLVAGMGLGVAAWMLLLPVIHHFLFPATSTLVMLLAGVSVGTQLPLAVVKSSLQGLDDRQGSNVVTAAEEVAFLPAFGIAYLVGLRGPLLLVVVLIVADVVVAGAGWVRLVRKVHGRGMRMTGQPDRGLARSIVTFGLLGQVGGLVNLLNLRLDFLILGSLAGPAPLGIYAVASKFAELVRLPALAVTWVSYPRIAQLGPEGSANLVRRQVPWLVGLGIGGAVVLGLAANPLLPALYGQEFLASVVPAAIIAVGLVASPAGGLASGYLLGTRRPGTNSLLQTVGLVATLGLDLLLIPTFGVVGAAVASAVAYLVTDLSALLVVRRLTSGVP</sequence>
<feature type="transmembrane region" description="Helical" evidence="6">
    <location>
        <begin position="157"/>
        <end position="179"/>
    </location>
</feature>
<dbReference type="PANTHER" id="PTHR30250:SF11">
    <property type="entry name" value="O-ANTIGEN TRANSPORTER-RELATED"/>
    <property type="match status" value="1"/>
</dbReference>
<evidence type="ECO:0000313" key="7">
    <source>
        <dbReference type="EMBL" id="GAA1982370.1"/>
    </source>
</evidence>
<keyword evidence="5 6" id="KW-0472">Membrane</keyword>